<dbReference type="Proteomes" id="UP000006854">
    <property type="component" value="Chromosome"/>
</dbReference>
<reference evidence="10 11" key="1">
    <citation type="journal article" date="2011" name="BMC Genomics">
        <title>Genome-wide analysis of the role of GlnR in Streptomyces venezuelae provides new insights into global nitrogen regulation in actinomycetes.</title>
        <authorList>
            <person name="Pullan S.T."/>
            <person name="Bibb M.J."/>
            <person name="Merrick M."/>
        </authorList>
    </citation>
    <scope>NUCLEOTIDE SEQUENCE [LARGE SCALE GENOMIC DNA]</scope>
    <source>
        <strain evidence="10">ATCC 10712</strain>
    </source>
</reference>
<dbReference type="eggNOG" id="COG0586">
    <property type="taxonomic scope" value="Bacteria"/>
</dbReference>
<feature type="transmembrane region" description="Helical" evidence="7">
    <location>
        <begin position="133"/>
        <end position="155"/>
    </location>
</feature>
<keyword evidence="3 7" id="KW-1003">Cell membrane</keyword>
<evidence type="ECO:0000313" key="10">
    <source>
        <dbReference type="EMBL" id="CCA55345.1"/>
    </source>
</evidence>
<accession>F2RKV6</accession>
<keyword evidence="11" id="KW-1185">Reference proteome</keyword>
<evidence type="ECO:0000259" key="9">
    <source>
        <dbReference type="Pfam" id="PF09335"/>
    </source>
</evidence>
<evidence type="ECO:0000256" key="4">
    <source>
        <dbReference type="ARBA" id="ARBA00022692"/>
    </source>
</evidence>
<dbReference type="AlphaFoldDB" id="F2RKV6"/>
<dbReference type="PATRIC" id="fig|953739.5.peg.4217"/>
<dbReference type="PANTHER" id="PTHR30353">
    <property type="entry name" value="INNER MEMBRANE PROTEIN DEDA-RELATED"/>
    <property type="match status" value="1"/>
</dbReference>
<dbReference type="Pfam" id="PF09335">
    <property type="entry name" value="VTT_dom"/>
    <property type="match status" value="1"/>
</dbReference>
<dbReference type="GO" id="GO:0005886">
    <property type="term" value="C:plasma membrane"/>
    <property type="evidence" value="ECO:0007669"/>
    <property type="project" value="UniProtKB-SubCell"/>
</dbReference>
<evidence type="ECO:0000256" key="2">
    <source>
        <dbReference type="ARBA" id="ARBA00010792"/>
    </source>
</evidence>
<feature type="transmembrane region" description="Helical" evidence="7">
    <location>
        <begin position="246"/>
        <end position="269"/>
    </location>
</feature>
<dbReference type="InterPro" id="IPR032816">
    <property type="entry name" value="VTT_dom"/>
</dbReference>
<evidence type="ECO:0000256" key="6">
    <source>
        <dbReference type="ARBA" id="ARBA00023136"/>
    </source>
</evidence>
<keyword evidence="4 7" id="KW-0812">Transmembrane</keyword>
<evidence type="ECO:0000256" key="5">
    <source>
        <dbReference type="ARBA" id="ARBA00022989"/>
    </source>
</evidence>
<dbReference type="PANTHER" id="PTHR30353:SF0">
    <property type="entry name" value="TRANSMEMBRANE PROTEIN"/>
    <property type="match status" value="1"/>
</dbReference>
<feature type="region of interest" description="Disordered" evidence="8">
    <location>
        <begin position="1"/>
        <end position="69"/>
    </location>
</feature>
<gene>
    <name evidence="10" type="ordered locus">SVEN_2059</name>
</gene>
<name>F2RKV6_STRVP</name>
<feature type="domain" description="VTT" evidence="9">
    <location>
        <begin position="120"/>
        <end position="238"/>
    </location>
</feature>
<dbReference type="HOGENOM" id="CLU_044208_2_0_11"/>
<evidence type="ECO:0000256" key="7">
    <source>
        <dbReference type="RuleBase" id="RU367016"/>
    </source>
</evidence>
<evidence type="ECO:0000313" key="11">
    <source>
        <dbReference type="Proteomes" id="UP000006854"/>
    </source>
</evidence>
<comment type="subcellular location">
    <subcellularLocation>
        <location evidence="1 7">Cell membrane</location>
        <topology evidence="1 7">Multi-pass membrane protein</topology>
    </subcellularLocation>
</comment>
<dbReference type="KEGG" id="sve:SVEN_2059"/>
<evidence type="ECO:0000256" key="1">
    <source>
        <dbReference type="ARBA" id="ARBA00004651"/>
    </source>
</evidence>
<protein>
    <submittedName>
        <fullName evidence="10">Putative integral membrane protein</fullName>
    </submittedName>
</protein>
<dbReference type="EMBL" id="FR845719">
    <property type="protein sequence ID" value="CCA55345.1"/>
    <property type="molecule type" value="Genomic_DNA"/>
</dbReference>
<feature type="transmembrane region" description="Helical" evidence="7">
    <location>
        <begin position="218"/>
        <end position="240"/>
    </location>
</feature>
<sequence>MSRGSPYRKGPEPAARLPALSRRTTRRNRPLAPGGFPQSRTGSRSRRTRPPLTPPAPTRRTVSGPRVGSGPVNLLDSLGSLRSLTAGPWIYPVVATSILLDVFLPVLPSGFLVITAATAAASATAATPDVPSLLPLLLCAATASVLGDFLAYRLALRGSARLDRTIARSRRLSMAQERLGTALTRGGGLLVVLARFAPAGRSVVSLGAGTAKRRAEEFLPWSALAGVTWASYSVGLGWLGGQWLGATWFSAGVSTLALFLAGGLAAYLIRRPAAAPAPAS</sequence>
<dbReference type="InterPro" id="IPR032818">
    <property type="entry name" value="DedA-like"/>
</dbReference>
<keyword evidence="5 7" id="KW-1133">Transmembrane helix</keyword>
<proteinExistence type="inferred from homology"/>
<evidence type="ECO:0000256" key="8">
    <source>
        <dbReference type="SAM" id="MobiDB-lite"/>
    </source>
</evidence>
<evidence type="ECO:0000256" key="3">
    <source>
        <dbReference type="ARBA" id="ARBA00022475"/>
    </source>
</evidence>
<comment type="similarity">
    <text evidence="2 7">Belongs to the DedA family.</text>
</comment>
<dbReference type="STRING" id="953739.SVEN_2059"/>
<organism evidence="10 11">
    <name type="scientific">Streptomyces venezuelae (strain ATCC 10712 / CBS 650.69 / DSM 40230 / JCM 4526 / NBRC 13096 / PD 04745)</name>
    <dbReference type="NCBI Taxonomy" id="953739"/>
    <lineage>
        <taxon>Bacteria</taxon>
        <taxon>Bacillati</taxon>
        <taxon>Actinomycetota</taxon>
        <taxon>Actinomycetes</taxon>
        <taxon>Kitasatosporales</taxon>
        <taxon>Streptomycetaceae</taxon>
        <taxon>Streptomyces</taxon>
    </lineage>
</organism>
<keyword evidence="6 7" id="KW-0472">Membrane</keyword>
<feature type="transmembrane region" description="Helical" evidence="7">
    <location>
        <begin position="89"/>
        <end position="121"/>
    </location>
</feature>